<gene>
    <name evidence="2" type="ORF">PCL_00230</name>
</gene>
<reference evidence="2 3" key="1">
    <citation type="journal article" date="2016" name="Front. Microbiol.">
        <title>Genome and transcriptome sequences reveal the specific parasitism of the nematophagous Purpureocillium lilacinum 36-1.</title>
        <authorList>
            <person name="Xie J."/>
            <person name="Li S."/>
            <person name="Mo C."/>
            <person name="Xiao X."/>
            <person name="Peng D."/>
            <person name="Wang G."/>
            <person name="Xiao Y."/>
        </authorList>
    </citation>
    <scope>NUCLEOTIDE SEQUENCE [LARGE SCALE GENOMIC DNA]</scope>
    <source>
        <strain evidence="2 3">36-1</strain>
    </source>
</reference>
<evidence type="ECO:0000313" key="2">
    <source>
        <dbReference type="EMBL" id="PWI70086.1"/>
    </source>
</evidence>
<feature type="region of interest" description="Disordered" evidence="1">
    <location>
        <begin position="1"/>
        <end position="70"/>
    </location>
</feature>
<dbReference type="AlphaFoldDB" id="A0A2U3E6H3"/>
<proteinExistence type="predicted"/>
<dbReference type="Proteomes" id="UP000245956">
    <property type="component" value="Unassembled WGS sequence"/>
</dbReference>
<protein>
    <submittedName>
        <fullName evidence="2">Uncharacterized protein</fullName>
    </submittedName>
</protein>
<organism evidence="2 3">
    <name type="scientific">Purpureocillium lilacinum</name>
    <name type="common">Paecilomyces lilacinus</name>
    <dbReference type="NCBI Taxonomy" id="33203"/>
    <lineage>
        <taxon>Eukaryota</taxon>
        <taxon>Fungi</taxon>
        <taxon>Dikarya</taxon>
        <taxon>Ascomycota</taxon>
        <taxon>Pezizomycotina</taxon>
        <taxon>Sordariomycetes</taxon>
        <taxon>Hypocreomycetidae</taxon>
        <taxon>Hypocreales</taxon>
        <taxon>Ophiocordycipitaceae</taxon>
        <taxon>Purpureocillium</taxon>
    </lineage>
</organism>
<evidence type="ECO:0000313" key="3">
    <source>
        <dbReference type="Proteomes" id="UP000245956"/>
    </source>
</evidence>
<comment type="caution">
    <text evidence="2">The sequence shown here is derived from an EMBL/GenBank/DDBJ whole genome shotgun (WGS) entry which is preliminary data.</text>
</comment>
<accession>A0A2U3E6H3</accession>
<evidence type="ECO:0000256" key="1">
    <source>
        <dbReference type="SAM" id="MobiDB-lite"/>
    </source>
</evidence>
<name>A0A2U3E6H3_PURLI</name>
<sequence>MASMPSPLRLPAEGGAAQATRAMRNNEQLQPCNLGPLAPTGPGKQETVDNASTSKRASERASRRAATPPWEGSVDLEVEWGLFDHGSGRGRAVPGLGWAKACPLLGSIELALWWRVAKLPSGRPMKYRLATSKKRGFLVHRPGRTLLYFVRHRNRRPSLHSLPPHGAAKSLYDAGGSRNLPCMLDKARVVERPVPSQSFLPALAPNVFCHSAGNCAPKMKDEMLLSGTYLAEHALDGRYGGPPRRRSIMTSRAWVGTGEASVTAVLAPLPEGRAAESAIWTPPPRRARSRRRPGLWGRFPAPTDLTAGVVPPTVAAHARGR</sequence>
<dbReference type="EMBL" id="LCWV01000010">
    <property type="protein sequence ID" value="PWI70086.1"/>
    <property type="molecule type" value="Genomic_DNA"/>
</dbReference>